<dbReference type="Proteomes" id="UP000186104">
    <property type="component" value="Chromosome"/>
</dbReference>
<proteinExistence type="inferred from homology"/>
<evidence type="ECO:0000313" key="7">
    <source>
        <dbReference type="Proteomes" id="UP000186104"/>
    </source>
</evidence>
<evidence type="ECO:0000256" key="1">
    <source>
        <dbReference type="ARBA" id="ARBA00023002"/>
    </source>
</evidence>
<evidence type="ECO:0000256" key="2">
    <source>
        <dbReference type="ARBA" id="ARBA00047806"/>
    </source>
</evidence>
<dbReference type="Pfam" id="PF01625">
    <property type="entry name" value="PMSR"/>
    <property type="match status" value="1"/>
</dbReference>
<feature type="active site" evidence="4">
    <location>
        <position position="90"/>
    </location>
</feature>
<dbReference type="AlphaFoldDB" id="A0A173LJV3"/>
<dbReference type="STRING" id="499555.BJL86_0191"/>
<dbReference type="GO" id="GO:0033744">
    <property type="term" value="F:L-methionine:thioredoxin-disulfide S-oxidoreductase activity"/>
    <property type="evidence" value="ECO:0007669"/>
    <property type="project" value="RHEA"/>
</dbReference>
<dbReference type="Gene3D" id="3.30.1060.10">
    <property type="entry name" value="Peptide methionine sulphoxide reductase MsrA"/>
    <property type="match status" value="1"/>
</dbReference>
<dbReference type="NCBIfam" id="TIGR00401">
    <property type="entry name" value="msrA"/>
    <property type="match status" value="1"/>
</dbReference>
<evidence type="ECO:0000256" key="4">
    <source>
        <dbReference type="HAMAP-Rule" id="MF_01401"/>
    </source>
</evidence>
<dbReference type="PANTHER" id="PTHR42799">
    <property type="entry name" value="MITOCHONDRIAL PEPTIDE METHIONINE SULFOXIDE REDUCTASE"/>
    <property type="match status" value="1"/>
</dbReference>
<dbReference type="SUPFAM" id="SSF55068">
    <property type="entry name" value="Peptide methionine sulfoxide reductase"/>
    <property type="match status" value="1"/>
</dbReference>
<dbReference type="GO" id="GO:0034599">
    <property type="term" value="P:cellular response to oxidative stress"/>
    <property type="evidence" value="ECO:0007669"/>
    <property type="project" value="TreeGrafter"/>
</dbReference>
<evidence type="ECO:0000256" key="3">
    <source>
        <dbReference type="ARBA" id="ARBA00048782"/>
    </source>
</evidence>
<feature type="domain" description="Peptide methionine sulphoxide reductase MsrA" evidence="5">
    <location>
        <begin position="83"/>
        <end position="241"/>
    </location>
</feature>
<dbReference type="GO" id="GO:0008113">
    <property type="term" value="F:peptide-methionine (S)-S-oxide reductase activity"/>
    <property type="evidence" value="ECO:0007669"/>
    <property type="project" value="UniProtKB-UniRule"/>
</dbReference>
<comment type="similarity">
    <text evidence="4">Belongs to the MsrA Met sulfoxide reductase family.</text>
</comment>
<organism evidence="6 7">
    <name type="scientific">Dietzia timorensis</name>
    <dbReference type="NCBI Taxonomy" id="499555"/>
    <lineage>
        <taxon>Bacteria</taxon>
        <taxon>Bacillati</taxon>
        <taxon>Actinomycetota</taxon>
        <taxon>Actinomycetes</taxon>
        <taxon>Mycobacteriales</taxon>
        <taxon>Dietziaceae</taxon>
        <taxon>Dietzia</taxon>
    </lineage>
</organism>
<dbReference type="KEGG" id="dtm:BJL86_0191"/>
<evidence type="ECO:0000313" key="6">
    <source>
        <dbReference type="EMBL" id="ANI91002.1"/>
    </source>
</evidence>
<keyword evidence="7" id="KW-1185">Reference proteome</keyword>
<gene>
    <name evidence="4" type="primary">msrA</name>
    <name evidence="6" type="ORF">BJL86_0191</name>
</gene>
<reference evidence="6 7" key="1">
    <citation type="submission" date="2016-06" db="EMBL/GenBank/DDBJ databases">
        <title>Complete genome sequence of a saline-alkali tolerant type strain Dietzia timorensis ID05-A0528T.</title>
        <authorList>
            <person name="Wu X."/>
        </authorList>
    </citation>
    <scope>NUCLEOTIDE SEQUENCE [LARGE SCALE GENOMIC DNA]</scope>
    <source>
        <strain evidence="6 7">ID05-A0528</strain>
    </source>
</reference>
<dbReference type="PANTHER" id="PTHR42799:SF2">
    <property type="entry name" value="MITOCHONDRIAL PEPTIDE METHIONINE SULFOXIDE REDUCTASE"/>
    <property type="match status" value="1"/>
</dbReference>
<comment type="catalytic activity">
    <reaction evidence="3 4">
        <text>[thioredoxin]-disulfide + L-methionine + H2O = L-methionine (S)-S-oxide + [thioredoxin]-dithiol</text>
        <dbReference type="Rhea" id="RHEA:19993"/>
        <dbReference type="Rhea" id="RHEA-COMP:10698"/>
        <dbReference type="Rhea" id="RHEA-COMP:10700"/>
        <dbReference type="ChEBI" id="CHEBI:15377"/>
        <dbReference type="ChEBI" id="CHEBI:29950"/>
        <dbReference type="ChEBI" id="CHEBI:50058"/>
        <dbReference type="ChEBI" id="CHEBI:57844"/>
        <dbReference type="ChEBI" id="CHEBI:58772"/>
        <dbReference type="EC" id="1.8.4.11"/>
    </reaction>
</comment>
<dbReference type="InterPro" id="IPR002569">
    <property type="entry name" value="Met_Sox_Rdtase_MsrA_dom"/>
</dbReference>
<sequence length="253" mass="27178">MGASAASGFGVGGLARGAYSDGMGWLEDALQSAMAGSRVDLTPKSVVAREDALPGREEEMPVAERNIVTGNPMVAPFPEGHEQIVLGMGCFWGAEKRMWQLDGVWTTAVGYAGGWTENPTYEEACTGQTGHTEAVLVDFDPKVISAGEVLAAFFESHDPTTLNRQGNDVGTQYRSVILATTPEQLELAERMAARYGEVLAEKGFASVTTEVGLLSDVRSGRFFYAEDYHQQYLQKVPNGYDCHARTGVACPIG</sequence>
<protein>
    <recommendedName>
        <fullName evidence="4">Peptide methionine sulfoxide reductase MsrA</fullName>
        <shortName evidence="4">Protein-methionine-S-oxide reductase</shortName>
        <ecNumber evidence="4">1.8.4.11</ecNumber>
    </recommendedName>
    <alternativeName>
        <fullName evidence="4">Peptide-methionine (S)-S-oxide reductase</fullName>
        <shortName evidence="4">Peptide Met(O) reductase</shortName>
    </alternativeName>
</protein>
<dbReference type="EMBL" id="CP015961">
    <property type="protein sequence ID" value="ANI91002.1"/>
    <property type="molecule type" value="Genomic_DNA"/>
</dbReference>
<comment type="catalytic activity">
    <reaction evidence="2 4">
        <text>L-methionyl-[protein] + [thioredoxin]-disulfide + H2O = L-methionyl-(S)-S-oxide-[protein] + [thioredoxin]-dithiol</text>
        <dbReference type="Rhea" id="RHEA:14217"/>
        <dbReference type="Rhea" id="RHEA-COMP:10698"/>
        <dbReference type="Rhea" id="RHEA-COMP:10700"/>
        <dbReference type="Rhea" id="RHEA-COMP:12313"/>
        <dbReference type="Rhea" id="RHEA-COMP:12315"/>
        <dbReference type="ChEBI" id="CHEBI:15377"/>
        <dbReference type="ChEBI" id="CHEBI:16044"/>
        <dbReference type="ChEBI" id="CHEBI:29950"/>
        <dbReference type="ChEBI" id="CHEBI:44120"/>
        <dbReference type="ChEBI" id="CHEBI:50058"/>
        <dbReference type="EC" id="1.8.4.11"/>
    </reaction>
</comment>
<comment type="function">
    <text evidence="4">Has an important function as a repair enzyme for proteins that have been inactivated by oxidation. Catalyzes the reversible oxidation-reduction of methionine sulfoxide in proteins to methionine.</text>
</comment>
<dbReference type="HAMAP" id="MF_01401">
    <property type="entry name" value="MsrA"/>
    <property type="match status" value="1"/>
</dbReference>
<keyword evidence="1 4" id="KW-0560">Oxidoreductase</keyword>
<accession>A0A173LJV3</accession>
<dbReference type="EC" id="1.8.4.11" evidence="4"/>
<evidence type="ECO:0000259" key="5">
    <source>
        <dbReference type="Pfam" id="PF01625"/>
    </source>
</evidence>
<name>A0A173LJV3_9ACTN</name>
<dbReference type="InterPro" id="IPR050162">
    <property type="entry name" value="MsrA_MetSO_reductase"/>
</dbReference>
<dbReference type="InterPro" id="IPR036509">
    <property type="entry name" value="Met_Sox_Rdtase_MsrA_sf"/>
</dbReference>
<dbReference type="GO" id="GO:0005737">
    <property type="term" value="C:cytoplasm"/>
    <property type="evidence" value="ECO:0007669"/>
    <property type="project" value="TreeGrafter"/>
</dbReference>